<comment type="caution">
    <text evidence="1">The sequence shown here is derived from an EMBL/GenBank/DDBJ whole genome shotgun (WGS) entry which is preliminary data.</text>
</comment>
<sequence>MTPEQFDQALDALGWKAIDFTRKAGLVPNTAWRWRKGLSPIPAWVGEYLGAMLEIQRLHSRFVAIHSHGDSTVVSPEPASA</sequence>
<keyword evidence="2" id="KW-1185">Reference proteome</keyword>
<dbReference type="RefSeq" id="WP_184296858.1">
    <property type="nucleotide sequence ID" value="NZ_JACHLP010000002.1"/>
</dbReference>
<protein>
    <recommendedName>
        <fullName evidence="3">XRE family transcriptional regulator</fullName>
    </recommendedName>
</protein>
<accession>A0A840L3G8</accession>
<evidence type="ECO:0000313" key="2">
    <source>
        <dbReference type="Proteomes" id="UP000562027"/>
    </source>
</evidence>
<dbReference type="AlphaFoldDB" id="A0A840L3G8"/>
<reference evidence="1 2" key="1">
    <citation type="submission" date="2020-08" db="EMBL/GenBank/DDBJ databases">
        <title>Functional genomics of gut bacteria from endangered species of beetles.</title>
        <authorList>
            <person name="Carlos-Shanley C."/>
        </authorList>
    </citation>
    <scope>NUCLEOTIDE SEQUENCE [LARGE SCALE GENOMIC DNA]</scope>
    <source>
        <strain evidence="1 2">S00239</strain>
    </source>
</reference>
<dbReference type="Proteomes" id="UP000562027">
    <property type="component" value="Unassembled WGS sequence"/>
</dbReference>
<evidence type="ECO:0008006" key="3">
    <source>
        <dbReference type="Google" id="ProtNLM"/>
    </source>
</evidence>
<organism evidence="1 2">
    <name type="scientific">Roseateles oligotrophus</name>
    <dbReference type="NCBI Taxonomy" id="1769250"/>
    <lineage>
        <taxon>Bacteria</taxon>
        <taxon>Pseudomonadati</taxon>
        <taxon>Pseudomonadota</taxon>
        <taxon>Betaproteobacteria</taxon>
        <taxon>Burkholderiales</taxon>
        <taxon>Sphaerotilaceae</taxon>
        <taxon>Roseateles</taxon>
    </lineage>
</organism>
<dbReference type="EMBL" id="JACHLP010000002">
    <property type="protein sequence ID" value="MBB4842496.1"/>
    <property type="molecule type" value="Genomic_DNA"/>
</dbReference>
<gene>
    <name evidence="1" type="ORF">HNP55_001011</name>
</gene>
<evidence type="ECO:0000313" key="1">
    <source>
        <dbReference type="EMBL" id="MBB4842496.1"/>
    </source>
</evidence>
<proteinExistence type="predicted"/>
<name>A0A840L3G8_9BURK</name>